<dbReference type="InterPro" id="IPR002146">
    <property type="entry name" value="ATP_synth_b/b'su_bac/chlpt"/>
</dbReference>
<dbReference type="PANTHER" id="PTHR33445:SF1">
    <property type="entry name" value="ATP SYNTHASE SUBUNIT B"/>
    <property type="match status" value="1"/>
</dbReference>
<comment type="subcellular location">
    <subcellularLocation>
        <location evidence="13">Cell membrane</location>
        <topology evidence="13">Single-pass membrane protein</topology>
    </subcellularLocation>
    <subcellularLocation>
        <location evidence="12">Endomembrane system</location>
        <topology evidence="12">Single-pass membrane protein</topology>
    </subcellularLocation>
</comment>
<dbReference type="AlphaFoldDB" id="A0A8J4HAP3"/>
<protein>
    <recommendedName>
        <fullName evidence="13">ATP synthase subunit b</fullName>
    </recommendedName>
    <alternativeName>
        <fullName evidence="13">ATP synthase F(0) sector subunit b</fullName>
    </alternativeName>
    <alternativeName>
        <fullName evidence="13">ATPase subunit I</fullName>
    </alternativeName>
    <alternativeName>
        <fullName evidence="13">F-type ATPase subunit b</fullName>
        <shortName evidence="13">F-ATPase subunit b</shortName>
    </alternativeName>
</protein>
<keyword evidence="13" id="KW-1003">Cell membrane</keyword>
<comment type="function">
    <text evidence="11">Component of the F(0) channel, it forms part of the peripheral stalk, linking F(1) to F(0). The b'-subunit is a diverged and duplicated form of b found in plants and photosynthetic bacteria.</text>
</comment>
<accession>A0A8J4HAP3</accession>
<proteinExistence type="inferred from homology"/>
<evidence type="ECO:0000256" key="16">
    <source>
        <dbReference type="SAM" id="SignalP"/>
    </source>
</evidence>
<feature type="coiled-coil region" evidence="15">
    <location>
        <begin position="81"/>
        <end position="156"/>
    </location>
</feature>
<dbReference type="GO" id="GO:0046933">
    <property type="term" value="F:proton-transporting ATP synthase activity, rotational mechanism"/>
    <property type="evidence" value="ECO:0007669"/>
    <property type="project" value="UniProtKB-UniRule"/>
</dbReference>
<sequence>MKRLPALFTASVLLLPTLAWAEEEKGMPQLNFANPLLLSQVVWLALIFLALYLLLAHWGLPLIGSVLEDRARRIAADLDAARGAKRAADEAIAELTAATRQAHAEAQAAIVAATERARSEAVAQTSALNARLQADLAAAEARIAAAERAARGALGEVARETAATIIARLTGRTPEAWRLEAAINAVQAARGAN</sequence>
<keyword evidence="7 13" id="KW-0406">Ion transport</keyword>
<comment type="caution">
    <text evidence="17">The sequence shown here is derived from an EMBL/GenBank/DDBJ whole genome shotgun (WGS) entry which is preliminary data.</text>
</comment>
<evidence type="ECO:0000256" key="7">
    <source>
        <dbReference type="ARBA" id="ARBA00023065"/>
    </source>
</evidence>
<evidence type="ECO:0000256" key="13">
    <source>
        <dbReference type="HAMAP-Rule" id="MF_01398"/>
    </source>
</evidence>
<dbReference type="GO" id="GO:0005886">
    <property type="term" value="C:plasma membrane"/>
    <property type="evidence" value="ECO:0007669"/>
    <property type="project" value="UniProtKB-SubCell"/>
</dbReference>
<evidence type="ECO:0000256" key="6">
    <source>
        <dbReference type="ARBA" id="ARBA00022989"/>
    </source>
</evidence>
<evidence type="ECO:0000256" key="10">
    <source>
        <dbReference type="ARBA" id="ARBA00025198"/>
    </source>
</evidence>
<evidence type="ECO:0000256" key="14">
    <source>
        <dbReference type="RuleBase" id="RU003848"/>
    </source>
</evidence>
<evidence type="ECO:0000256" key="4">
    <source>
        <dbReference type="ARBA" id="ARBA00022692"/>
    </source>
</evidence>
<keyword evidence="16" id="KW-0732">Signal</keyword>
<evidence type="ECO:0000256" key="9">
    <source>
        <dbReference type="ARBA" id="ARBA00023310"/>
    </source>
</evidence>
<feature type="chain" id="PRO_5035147711" description="ATP synthase subunit b" evidence="16">
    <location>
        <begin position="22"/>
        <end position="193"/>
    </location>
</feature>
<evidence type="ECO:0000256" key="12">
    <source>
        <dbReference type="ARBA" id="ARBA00037847"/>
    </source>
</evidence>
<dbReference type="InterPro" id="IPR050059">
    <property type="entry name" value="ATP_synthase_B_chain"/>
</dbReference>
<dbReference type="HAMAP" id="MF_01398">
    <property type="entry name" value="ATP_synth_b_bprime"/>
    <property type="match status" value="1"/>
</dbReference>
<feature type="signal peptide" evidence="16">
    <location>
        <begin position="1"/>
        <end position="21"/>
    </location>
</feature>
<dbReference type="GO" id="GO:0045259">
    <property type="term" value="C:proton-transporting ATP synthase complex"/>
    <property type="evidence" value="ECO:0007669"/>
    <property type="project" value="UniProtKB-KW"/>
</dbReference>
<dbReference type="GO" id="GO:0012505">
    <property type="term" value="C:endomembrane system"/>
    <property type="evidence" value="ECO:0007669"/>
    <property type="project" value="UniProtKB-SubCell"/>
</dbReference>
<feature type="transmembrane region" description="Helical" evidence="13">
    <location>
        <begin position="37"/>
        <end position="63"/>
    </location>
</feature>
<keyword evidence="4 13" id="KW-0812">Transmembrane</keyword>
<keyword evidence="2 13" id="KW-0813">Transport</keyword>
<evidence type="ECO:0000256" key="3">
    <source>
        <dbReference type="ARBA" id="ARBA00022547"/>
    </source>
</evidence>
<evidence type="ECO:0000256" key="5">
    <source>
        <dbReference type="ARBA" id="ARBA00022781"/>
    </source>
</evidence>
<comment type="similarity">
    <text evidence="1 13 14">Belongs to the ATPase B chain family.</text>
</comment>
<keyword evidence="5 13" id="KW-0375">Hydrogen ion transport</keyword>
<keyword evidence="8 13" id="KW-0472">Membrane</keyword>
<keyword evidence="9 13" id="KW-0066">ATP synthesis</keyword>
<comment type="function">
    <text evidence="10 13">F(1)F(0) ATP synthase produces ATP from ADP in the presence of a proton or sodium gradient. F-type ATPases consist of two structural domains, F(1) containing the extramembraneous catalytic core and F(0) containing the membrane proton channel, linked together by a central stalk and a peripheral stalk. During catalysis, ATP synthesis in the catalytic domain of F(1) is coupled via a rotary mechanism of the central stalk subunits to proton translocation.</text>
</comment>
<evidence type="ECO:0000256" key="15">
    <source>
        <dbReference type="SAM" id="Coils"/>
    </source>
</evidence>
<keyword evidence="6 13" id="KW-1133">Transmembrane helix</keyword>
<keyword evidence="15" id="KW-0175">Coiled coil</keyword>
<evidence type="ECO:0000256" key="8">
    <source>
        <dbReference type="ARBA" id="ARBA00023136"/>
    </source>
</evidence>
<comment type="subunit">
    <text evidence="13">F-type ATPases have 2 components, F(1) - the catalytic core - and F(0) - the membrane proton channel. F(1) has five subunits: alpha(3), beta(3), gamma(1), delta(1), epsilon(1). F(0) has three main subunits: a(1), b(2) and c(10-14). The alpha and beta chains form an alternating ring which encloses part of the gamma chain. F(1) is attached to F(0) by a central stalk formed by the gamma and epsilon chains, while a peripheral stalk is formed by the delta and b chains.</text>
</comment>
<name>A0A8J4HAP3_9PROT</name>
<dbReference type="EMBL" id="DTQM01000179">
    <property type="protein sequence ID" value="HGC43359.1"/>
    <property type="molecule type" value="Genomic_DNA"/>
</dbReference>
<evidence type="ECO:0000256" key="11">
    <source>
        <dbReference type="ARBA" id="ARBA00025614"/>
    </source>
</evidence>
<gene>
    <name evidence="13" type="primary">atpF</name>
    <name evidence="17" type="ORF">ENY07_09115</name>
</gene>
<keyword evidence="3 13" id="KW-0138">CF(0)</keyword>
<dbReference type="GO" id="GO:0046961">
    <property type="term" value="F:proton-transporting ATPase activity, rotational mechanism"/>
    <property type="evidence" value="ECO:0007669"/>
    <property type="project" value="TreeGrafter"/>
</dbReference>
<organism evidence="17">
    <name type="scientific">Acidicaldus sp</name>
    <dbReference type="NCBI Taxonomy" id="1872105"/>
    <lineage>
        <taxon>Bacteria</taxon>
        <taxon>Pseudomonadati</taxon>
        <taxon>Pseudomonadota</taxon>
        <taxon>Alphaproteobacteria</taxon>
        <taxon>Acetobacterales</taxon>
        <taxon>Acetobacteraceae</taxon>
        <taxon>Acidicaldus</taxon>
    </lineage>
</organism>
<dbReference type="PANTHER" id="PTHR33445">
    <property type="entry name" value="ATP SYNTHASE SUBUNIT B', CHLOROPLASTIC"/>
    <property type="match status" value="1"/>
</dbReference>
<evidence type="ECO:0000256" key="2">
    <source>
        <dbReference type="ARBA" id="ARBA00022448"/>
    </source>
</evidence>
<reference evidence="17" key="1">
    <citation type="journal article" date="2020" name="mSystems">
        <title>Genome- and Community-Level Interaction Insights into Carbon Utilization and Element Cycling Functions of Hydrothermarchaeota in Hydrothermal Sediment.</title>
        <authorList>
            <person name="Zhou Z."/>
            <person name="Liu Y."/>
            <person name="Xu W."/>
            <person name="Pan J."/>
            <person name="Luo Z.H."/>
            <person name="Li M."/>
        </authorList>
    </citation>
    <scope>NUCLEOTIDE SEQUENCE</scope>
    <source>
        <strain evidence="17">SpSt-997</strain>
    </source>
</reference>
<evidence type="ECO:0000313" key="17">
    <source>
        <dbReference type="EMBL" id="HGC43359.1"/>
    </source>
</evidence>
<dbReference type="Pfam" id="PF00430">
    <property type="entry name" value="ATP-synt_B"/>
    <property type="match status" value="1"/>
</dbReference>
<evidence type="ECO:0000256" key="1">
    <source>
        <dbReference type="ARBA" id="ARBA00005513"/>
    </source>
</evidence>